<dbReference type="PRINTS" id="PR00455">
    <property type="entry name" value="HTHTETR"/>
</dbReference>
<dbReference type="SUPFAM" id="SSF48498">
    <property type="entry name" value="Tetracyclin repressor-like, C-terminal domain"/>
    <property type="match status" value="1"/>
</dbReference>
<evidence type="ECO:0000259" key="6">
    <source>
        <dbReference type="PROSITE" id="PS50977"/>
    </source>
</evidence>
<dbReference type="Pfam" id="PF08361">
    <property type="entry name" value="TetR_C_2"/>
    <property type="match status" value="1"/>
</dbReference>
<dbReference type="OrthoDB" id="5816932at2"/>
<evidence type="ECO:0000313" key="7">
    <source>
        <dbReference type="EMBL" id="POH84704.1"/>
    </source>
</evidence>
<dbReference type="Pfam" id="PF00440">
    <property type="entry name" value="TetR_N"/>
    <property type="match status" value="1"/>
</dbReference>
<dbReference type="GO" id="GO:0000976">
    <property type="term" value="F:transcription cis-regulatory region binding"/>
    <property type="evidence" value="ECO:0007669"/>
    <property type="project" value="TreeGrafter"/>
</dbReference>
<feature type="domain" description="HTH tetR-type" evidence="6">
    <location>
        <begin position="9"/>
        <end position="69"/>
    </location>
</feature>
<dbReference type="PROSITE" id="PS50977">
    <property type="entry name" value="HTH_TETR_2"/>
    <property type="match status" value="1"/>
</dbReference>
<dbReference type="InterPro" id="IPR036271">
    <property type="entry name" value="Tet_transcr_reg_TetR-rel_C_sf"/>
</dbReference>
<protein>
    <submittedName>
        <fullName evidence="7">TetR family transcriptional regulator</fullName>
    </submittedName>
</protein>
<dbReference type="AlphaFoldDB" id="A0A2S4ATB0"/>
<dbReference type="EMBL" id="PPXG01000001">
    <property type="protein sequence ID" value="POH84704.1"/>
    <property type="molecule type" value="Genomic_DNA"/>
</dbReference>
<keyword evidence="4" id="KW-0804">Transcription</keyword>
<comment type="caution">
    <text evidence="7">The sequence shown here is derived from an EMBL/GenBank/DDBJ whole genome shotgun (WGS) entry which is preliminary data.</text>
</comment>
<evidence type="ECO:0000256" key="2">
    <source>
        <dbReference type="ARBA" id="ARBA00023015"/>
    </source>
</evidence>
<dbReference type="PANTHER" id="PTHR30055:SF240">
    <property type="entry name" value="HTH-TYPE TRANSCRIPTIONAL REGULATOR ACRR"/>
    <property type="match status" value="1"/>
</dbReference>
<dbReference type="InterPro" id="IPR013572">
    <property type="entry name" value="Tscrpt_reg_MAATS_C"/>
</dbReference>
<evidence type="ECO:0000256" key="1">
    <source>
        <dbReference type="ARBA" id="ARBA00022491"/>
    </source>
</evidence>
<name>A0A2S4ATB0_STUST</name>
<keyword evidence="3 5" id="KW-0238">DNA-binding</keyword>
<dbReference type="InterPro" id="IPR050109">
    <property type="entry name" value="HTH-type_TetR-like_transc_reg"/>
</dbReference>
<reference evidence="7 8" key="1">
    <citation type="submission" date="2018-01" db="EMBL/GenBank/DDBJ databases">
        <title>Denitrification phenotypes of diverse strains of Pseudomonas stutzeri.</title>
        <authorList>
            <person name="Milligan D.A."/>
            <person name="Bergaust L."/>
            <person name="Bakken L.R."/>
            <person name="Frostegard A."/>
        </authorList>
    </citation>
    <scope>NUCLEOTIDE SEQUENCE [LARGE SCALE GENOMIC DNA]</scope>
    <source>
        <strain evidence="7 8">24a13</strain>
    </source>
</reference>
<organism evidence="7 8">
    <name type="scientific">Stutzerimonas stutzeri</name>
    <name type="common">Pseudomonas stutzeri</name>
    <dbReference type="NCBI Taxonomy" id="316"/>
    <lineage>
        <taxon>Bacteria</taxon>
        <taxon>Pseudomonadati</taxon>
        <taxon>Pseudomonadota</taxon>
        <taxon>Gammaproteobacteria</taxon>
        <taxon>Pseudomonadales</taxon>
        <taxon>Pseudomonadaceae</taxon>
        <taxon>Stutzerimonas</taxon>
    </lineage>
</organism>
<dbReference type="InterPro" id="IPR001647">
    <property type="entry name" value="HTH_TetR"/>
</dbReference>
<feature type="DNA-binding region" description="H-T-H motif" evidence="5">
    <location>
        <begin position="32"/>
        <end position="51"/>
    </location>
</feature>
<evidence type="ECO:0000256" key="3">
    <source>
        <dbReference type="ARBA" id="ARBA00023125"/>
    </source>
</evidence>
<dbReference type="Gene3D" id="1.10.357.10">
    <property type="entry name" value="Tetracycline Repressor, domain 2"/>
    <property type="match status" value="1"/>
</dbReference>
<sequence length="218" mass="24829">MRRTKEDAEQTRLKVIAAALELFSRNGYSNTTLAMIAEAAGFSRGPIYWHFKSKDELYQAVLTVSQEPLERLIERSRELAGKPAAALGHFVNEWFRLLLDDCWYRQSFEILLNKTELTAQMASTLKRERKLTRDMVQLLEELIELGQQEQVIQHCQAPRALALLLYSSLMGITHTWLLSPKLFSLREQAPLMASNLLSLVTTMHIDATLPINPTSEGV</sequence>
<accession>A0A2S4ATB0</accession>
<evidence type="ECO:0000256" key="4">
    <source>
        <dbReference type="ARBA" id="ARBA00023163"/>
    </source>
</evidence>
<gene>
    <name evidence="7" type="ORF">CXK91_01665</name>
</gene>
<proteinExistence type="predicted"/>
<dbReference type="InterPro" id="IPR009057">
    <property type="entry name" value="Homeodomain-like_sf"/>
</dbReference>
<dbReference type="SUPFAM" id="SSF46689">
    <property type="entry name" value="Homeodomain-like"/>
    <property type="match status" value="1"/>
</dbReference>
<dbReference type="RefSeq" id="WP_103454670.1">
    <property type="nucleotide sequence ID" value="NZ_JAMOHQ010000001.1"/>
</dbReference>
<keyword evidence="2" id="KW-0805">Transcription regulation</keyword>
<evidence type="ECO:0000256" key="5">
    <source>
        <dbReference type="PROSITE-ProRule" id="PRU00335"/>
    </source>
</evidence>
<keyword evidence="1" id="KW-0678">Repressor</keyword>
<dbReference type="PANTHER" id="PTHR30055">
    <property type="entry name" value="HTH-TYPE TRANSCRIPTIONAL REGULATOR RUTR"/>
    <property type="match status" value="1"/>
</dbReference>
<dbReference type="Proteomes" id="UP000237068">
    <property type="component" value="Unassembled WGS sequence"/>
</dbReference>
<dbReference type="GO" id="GO:0003700">
    <property type="term" value="F:DNA-binding transcription factor activity"/>
    <property type="evidence" value="ECO:0007669"/>
    <property type="project" value="TreeGrafter"/>
</dbReference>
<evidence type="ECO:0000313" key="8">
    <source>
        <dbReference type="Proteomes" id="UP000237068"/>
    </source>
</evidence>